<evidence type="ECO:0000256" key="1">
    <source>
        <dbReference type="SAM" id="MobiDB-lite"/>
    </source>
</evidence>
<accession>A0A8S5QQ22</accession>
<feature type="compositionally biased region" description="Basic and acidic residues" evidence="1">
    <location>
        <begin position="37"/>
        <end position="65"/>
    </location>
</feature>
<name>A0A8S5QQ22_9CAUD</name>
<proteinExistence type="predicted"/>
<organism evidence="2">
    <name type="scientific">Siphoviridae sp. ctgBD49</name>
    <dbReference type="NCBI Taxonomy" id="2826420"/>
    <lineage>
        <taxon>Viruses</taxon>
        <taxon>Duplodnaviria</taxon>
        <taxon>Heunggongvirae</taxon>
        <taxon>Uroviricota</taxon>
        <taxon>Caudoviricetes</taxon>
    </lineage>
</organism>
<reference evidence="2" key="1">
    <citation type="journal article" date="2021" name="Proc. Natl. Acad. Sci. U.S.A.">
        <title>A Catalog of Tens of Thousands of Viruses from Human Metagenomes Reveals Hidden Associations with Chronic Diseases.</title>
        <authorList>
            <person name="Tisza M.J."/>
            <person name="Buck C.B."/>
        </authorList>
    </citation>
    <scope>NUCLEOTIDE SEQUENCE</scope>
    <source>
        <strain evidence="2">CtgBD49</strain>
    </source>
</reference>
<protein>
    <submittedName>
        <fullName evidence="2">Uncharacterized protein</fullName>
    </submittedName>
</protein>
<evidence type="ECO:0000313" key="2">
    <source>
        <dbReference type="EMBL" id="DAE20899.1"/>
    </source>
</evidence>
<feature type="region of interest" description="Disordered" evidence="1">
    <location>
        <begin position="27"/>
        <end position="65"/>
    </location>
</feature>
<sequence length="256" mass="29321">MYEYLIHAGIRGQKWGVRRFQNKDGTWTAEGKKRRAAKEGYSDKSSKKSKDDKKKEKIDLSKMSDDELRSRINRMQLEEQYKQYLAKANPKKKSKVKEVMSKLVENAAMTIGNKAVESIANKMFAKSKPKKKPIDLDSLTPEKLKKMTKEELDEVNAYADALKKAEGVFQKSEKIKLTMKERMSDISNVAAYQNAGAAYFNALASDKASYDDNAYYKWLEDHSTPEQAYFSRLNSVSSTNDEKAYYAWLGKHAMSD</sequence>
<dbReference type="EMBL" id="BK015703">
    <property type="protein sequence ID" value="DAE20899.1"/>
    <property type="molecule type" value="Genomic_DNA"/>
</dbReference>